<evidence type="ECO:0000259" key="1">
    <source>
        <dbReference type="Pfam" id="PF05225"/>
    </source>
</evidence>
<keyword evidence="3" id="KW-1185">Reference proteome</keyword>
<reference evidence="2" key="2">
    <citation type="submission" date="2023-06" db="EMBL/GenBank/DDBJ databases">
        <authorList>
            <consortium name="Lawrence Berkeley National Laboratory"/>
            <person name="Haridas S."/>
            <person name="Hensen N."/>
            <person name="Bonometti L."/>
            <person name="Westerberg I."/>
            <person name="Brannstrom I.O."/>
            <person name="Guillou S."/>
            <person name="Cros-Aarteil S."/>
            <person name="Calhoun S."/>
            <person name="Kuo A."/>
            <person name="Mondo S."/>
            <person name="Pangilinan J."/>
            <person name="Riley R."/>
            <person name="Labutti K."/>
            <person name="Andreopoulos B."/>
            <person name="Lipzen A."/>
            <person name="Chen C."/>
            <person name="Yanf M."/>
            <person name="Daum C."/>
            <person name="Ng V."/>
            <person name="Clum A."/>
            <person name="Steindorff A."/>
            <person name="Ohm R."/>
            <person name="Martin F."/>
            <person name="Silar P."/>
            <person name="Natvig D."/>
            <person name="Lalanne C."/>
            <person name="Gautier V."/>
            <person name="Ament-Velasquez S.L."/>
            <person name="Kruys A."/>
            <person name="Hutchinson M.I."/>
            <person name="Powell A.J."/>
            <person name="Barry K."/>
            <person name="Miller A.N."/>
            <person name="Grigoriev I.V."/>
            <person name="Debuchy R."/>
            <person name="Gladieux P."/>
            <person name="Thoren M.H."/>
            <person name="Johannesson H."/>
        </authorList>
    </citation>
    <scope>NUCLEOTIDE SEQUENCE</scope>
    <source>
        <strain evidence="2">CBS 168.71</strain>
    </source>
</reference>
<evidence type="ECO:0000313" key="3">
    <source>
        <dbReference type="Proteomes" id="UP001278766"/>
    </source>
</evidence>
<comment type="caution">
    <text evidence="2">The sequence shown here is derived from an EMBL/GenBank/DDBJ whole genome shotgun (WGS) entry which is preliminary data.</text>
</comment>
<proteinExistence type="predicted"/>
<dbReference type="SUPFAM" id="SSF46689">
    <property type="entry name" value="Homeodomain-like"/>
    <property type="match status" value="1"/>
</dbReference>
<sequence length="56" mass="6183">MAEQRIQAAIAAFHAKEVPSIRQAATTFGIPLVTLADRIAGRYESNWMADIYSFAL</sequence>
<dbReference type="InterPro" id="IPR007889">
    <property type="entry name" value="HTH_Psq"/>
</dbReference>
<dbReference type="Proteomes" id="UP001278766">
    <property type="component" value="Unassembled WGS sequence"/>
</dbReference>
<feature type="domain" description="HTH psq-type" evidence="1">
    <location>
        <begin position="5"/>
        <end position="45"/>
    </location>
</feature>
<dbReference type="AlphaFoldDB" id="A0AAE0LVY7"/>
<gene>
    <name evidence="2" type="ORF">B0H64DRAFT_388234</name>
</gene>
<organism evidence="2 3">
    <name type="scientific">Chaetomium fimeti</name>
    <dbReference type="NCBI Taxonomy" id="1854472"/>
    <lineage>
        <taxon>Eukaryota</taxon>
        <taxon>Fungi</taxon>
        <taxon>Dikarya</taxon>
        <taxon>Ascomycota</taxon>
        <taxon>Pezizomycotina</taxon>
        <taxon>Sordariomycetes</taxon>
        <taxon>Sordariomycetidae</taxon>
        <taxon>Sordariales</taxon>
        <taxon>Chaetomiaceae</taxon>
        <taxon>Chaetomium</taxon>
    </lineage>
</organism>
<dbReference type="GO" id="GO:0003677">
    <property type="term" value="F:DNA binding"/>
    <property type="evidence" value="ECO:0007669"/>
    <property type="project" value="InterPro"/>
</dbReference>
<dbReference type="GeneID" id="87840206"/>
<dbReference type="EMBL" id="JAUEPN010000002">
    <property type="protein sequence ID" value="KAK3299375.1"/>
    <property type="molecule type" value="Genomic_DNA"/>
</dbReference>
<name>A0AAE0LVY7_9PEZI</name>
<accession>A0AAE0LVY7</accession>
<reference evidence="2" key="1">
    <citation type="journal article" date="2023" name="Mol. Phylogenet. Evol.">
        <title>Genome-scale phylogeny and comparative genomics of the fungal order Sordariales.</title>
        <authorList>
            <person name="Hensen N."/>
            <person name="Bonometti L."/>
            <person name="Westerberg I."/>
            <person name="Brannstrom I.O."/>
            <person name="Guillou S."/>
            <person name="Cros-Aarteil S."/>
            <person name="Calhoun S."/>
            <person name="Haridas S."/>
            <person name="Kuo A."/>
            <person name="Mondo S."/>
            <person name="Pangilinan J."/>
            <person name="Riley R."/>
            <person name="LaButti K."/>
            <person name="Andreopoulos B."/>
            <person name="Lipzen A."/>
            <person name="Chen C."/>
            <person name="Yan M."/>
            <person name="Daum C."/>
            <person name="Ng V."/>
            <person name="Clum A."/>
            <person name="Steindorff A."/>
            <person name="Ohm R.A."/>
            <person name="Martin F."/>
            <person name="Silar P."/>
            <person name="Natvig D.O."/>
            <person name="Lalanne C."/>
            <person name="Gautier V."/>
            <person name="Ament-Velasquez S.L."/>
            <person name="Kruys A."/>
            <person name="Hutchinson M.I."/>
            <person name="Powell A.J."/>
            <person name="Barry K."/>
            <person name="Miller A.N."/>
            <person name="Grigoriev I.V."/>
            <person name="Debuchy R."/>
            <person name="Gladieux P."/>
            <person name="Hiltunen Thoren M."/>
            <person name="Johannesson H."/>
        </authorList>
    </citation>
    <scope>NUCLEOTIDE SEQUENCE</scope>
    <source>
        <strain evidence="2">CBS 168.71</strain>
    </source>
</reference>
<dbReference type="InterPro" id="IPR009057">
    <property type="entry name" value="Homeodomain-like_sf"/>
</dbReference>
<evidence type="ECO:0000313" key="2">
    <source>
        <dbReference type="EMBL" id="KAK3299375.1"/>
    </source>
</evidence>
<protein>
    <recommendedName>
        <fullName evidence="1">HTH psq-type domain-containing protein</fullName>
    </recommendedName>
</protein>
<dbReference type="Pfam" id="PF05225">
    <property type="entry name" value="HTH_psq"/>
    <property type="match status" value="1"/>
</dbReference>
<dbReference type="RefSeq" id="XP_062662889.1">
    <property type="nucleotide sequence ID" value="XM_062803258.1"/>
</dbReference>
<dbReference type="Gene3D" id="1.10.10.60">
    <property type="entry name" value="Homeodomain-like"/>
    <property type="match status" value="1"/>
</dbReference>